<dbReference type="PaxDb" id="4097-A0A1S3Z7I9"/>
<dbReference type="InterPro" id="IPR021109">
    <property type="entry name" value="Peptidase_aspartic_dom_sf"/>
</dbReference>
<sequence length="138" mass="15495">MRVFVDPGSSANVIRMKVVEQLGLLNQIILTSQVLNGFNMAGEAIKGKITLSVTMSDIVRNTNFHIIEGDTRYNAFLGWPWIHNMRAVPSTLHKMMEFPEKDGIKMVYGEHHAVKEMFAVHREAPTSIPSTSEEPEGK</sequence>
<dbReference type="RefSeq" id="XP_016460373.1">
    <property type="nucleotide sequence ID" value="XM_016604887.1"/>
</dbReference>
<protein>
    <submittedName>
        <fullName evidence="1">Uncharacterized protein</fullName>
    </submittedName>
</protein>
<dbReference type="CDD" id="cd00303">
    <property type="entry name" value="retropepsin_like"/>
    <property type="match status" value="1"/>
</dbReference>
<dbReference type="AlphaFoldDB" id="A0A1S3Z7I9"/>
<dbReference type="PANTHER" id="PTHR33240">
    <property type="entry name" value="OS08G0508500 PROTEIN"/>
    <property type="match status" value="1"/>
</dbReference>
<dbReference type="OrthoDB" id="2919534at2759"/>
<organism evidence="1">
    <name type="scientific">Nicotiana tabacum</name>
    <name type="common">Common tobacco</name>
    <dbReference type="NCBI Taxonomy" id="4097"/>
    <lineage>
        <taxon>Eukaryota</taxon>
        <taxon>Viridiplantae</taxon>
        <taxon>Streptophyta</taxon>
        <taxon>Embryophyta</taxon>
        <taxon>Tracheophyta</taxon>
        <taxon>Spermatophyta</taxon>
        <taxon>Magnoliopsida</taxon>
        <taxon>eudicotyledons</taxon>
        <taxon>Gunneridae</taxon>
        <taxon>Pentapetalae</taxon>
        <taxon>asterids</taxon>
        <taxon>lamiids</taxon>
        <taxon>Solanales</taxon>
        <taxon>Solanaceae</taxon>
        <taxon>Nicotianoideae</taxon>
        <taxon>Nicotianeae</taxon>
        <taxon>Nicotiana</taxon>
    </lineage>
</organism>
<proteinExistence type="predicted"/>
<evidence type="ECO:0000313" key="1">
    <source>
        <dbReference type="RefSeq" id="XP_016460373.1"/>
    </source>
</evidence>
<gene>
    <name evidence="1" type="primary">LOC107783859</name>
</gene>
<accession>A0A1S3Z7I9</accession>
<name>A0A1S3Z7I9_TOBAC</name>
<dbReference type="Gene3D" id="2.40.70.10">
    <property type="entry name" value="Acid Proteases"/>
    <property type="match status" value="1"/>
</dbReference>
<reference evidence="1" key="1">
    <citation type="submission" date="2025-08" db="UniProtKB">
        <authorList>
            <consortium name="RefSeq"/>
        </authorList>
    </citation>
    <scope>IDENTIFICATION</scope>
</reference>
<dbReference type="PANTHER" id="PTHR33240:SF8">
    <property type="entry name" value="OS03G0439900 PROTEIN"/>
    <property type="match status" value="1"/>
</dbReference>
<dbReference type="KEGG" id="nta:107783859"/>